<dbReference type="FunCoup" id="A0A0Q3E0L5">
    <property type="interactions" value="877"/>
</dbReference>
<feature type="region of interest" description="Disordered" evidence="3">
    <location>
        <begin position="654"/>
        <end position="686"/>
    </location>
</feature>
<dbReference type="ExpressionAtlas" id="A0A0Q3E0L5">
    <property type="expression patterns" value="baseline"/>
</dbReference>
<evidence type="ECO:0000313" key="6">
    <source>
        <dbReference type="Proteomes" id="UP000008810"/>
    </source>
</evidence>
<reference evidence="5" key="3">
    <citation type="submission" date="2018-08" db="UniProtKB">
        <authorList>
            <consortium name="EnsemblPlants"/>
        </authorList>
    </citation>
    <scope>IDENTIFICATION</scope>
    <source>
        <strain evidence="5">cv. Bd21</strain>
    </source>
</reference>
<dbReference type="SUPFAM" id="SSF50978">
    <property type="entry name" value="WD40 repeat-like"/>
    <property type="match status" value="1"/>
</dbReference>
<dbReference type="Proteomes" id="UP000008810">
    <property type="component" value="Chromosome 5"/>
</dbReference>
<feature type="compositionally biased region" description="Basic and acidic residues" evidence="3">
    <location>
        <begin position="803"/>
        <end position="819"/>
    </location>
</feature>
<keyword evidence="2" id="KW-0539">Nucleus</keyword>
<dbReference type="InterPro" id="IPR036322">
    <property type="entry name" value="WD40_repeat_dom_sf"/>
</dbReference>
<dbReference type="InterPro" id="IPR003888">
    <property type="entry name" value="FYrich_N"/>
</dbReference>
<gene>
    <name evidence="5" type="primary">LOC100827244</name>
    <name evidence="4" type="ORF">BRADI_5g00430v3</name>
</gene>
<feature type="compositionally biased region" description="Basic and acidic residues" evidence="3">
    <location>
        <begin position="722"/>
        <end position="736"/>
    </location>
</feature>
<dbReference type="PANTHER" id="PTHR22715">
    <property type="entry name" value="TRANSFORMING GROWTH FACTOR BETA REGULATED GENE 1"/>
    <property type="match status" value="1"/>
</dbReference>
<evidence type="ECO:0000256" key="1">
    <source>
        <dbReference type="ARBA" id="ARBA00004123"/>
    </source>
</evidence>
<dbReference type="GO" id="GO:0140993">
    <property type="term" value="F:histone modifying activity"/>
    <property type="evidence" value="ECO:0007669"/>
    <property type="project" value="UniProtKB-ARBA"/>
</dbReference>
<dbReference type="EMBL" id="CM000884">
    <property type="protein sequence ID" value="KQJ81391.1"/>
    <property type="molecule type" value="Genomic_DNA"/>
</dbReference>
<dbReference type="KEGG" id="bdi:100827244"/>
<reference evidence="4" key="2">
    <citation type="submission" date="2017-06" db="EMBL/GenBank/DDBJ databases">
        <title>WGS assembly of Brachypodium distachyon.</title>
        <authorList>
            <consortium name="The International Brachypodium Initiative"/>
            <person name="Lucas S."/>
            <person name="Harmon-Smith M."/>
            <person name="Lail K."/>
            <person name="Tice H."/>
            <person name="Grimwood J."/>
            <person name="Bruce D."/>
            <person name="Barry K."/>
            <person name="Shu S."/>
            <person name="Lindquist E."/>
            <person name="Wang M."/>
            <person name="Pitluck S."/>
            <person name="Vogel J.P."/>
            <person name="Garvin D.F."/>
            <person name="Mockler T.C."/>
            <person name="Schmutz J."/>
            <person name="Rokhsar D."/>
            <person name="Bevan M.W."/>
        </authorList>
    </citation>
    <scope>NUCLEOTIDE SEQUENCE</scope>
    <source>
        <strain evidence="4">Bd21</strain>
    </source>
</reference>
<evidence type="ECO:0000313" key="4">
    <source>
        <dbReference type="EMBL" id="KQJ81391.1"/>
    </source>
</evidence>
<dbReference type="Gene3D" id="3.30.160.360">
    <property type="match status" value="1"/>
</dbReference>
<evidence type="ECO:0000313" key="5">
    <source>
        <dbReference type="EnsemblPlants" id="KQJ81391"/>
    </source>
</evidence>
<dbReference type="InterPro" id="IPR015943">
    <property type="entry name" value="WD40/YVTN_repeat-like_dom_sf"/>
</dbReference>
<comment type="subcellular location">
    <subcellularLocation>
        <location evidence="1">Nucleus</location>
    </subcellularLocation>
</comment>
<protein>
    <recommendedName>
        <fullName evidence="7">FYR C-terminal domain-containing protein</fullName>
    </recommendedName>
</protein>
<accession>A0A0Q3E0L5</accession>
<feature type="compositionally biased region" description="Basic and acidic residues" evidence="3">
    <location>
        <begin position="249"/>
        <end position="261"/>
    </location>
</feature>
<feature type="region of interest" description="Disordered" evidence="3">
    <location>
        <begin position="711"/>
        <end position="736"/>
    </location>
</feature>
<feature type="compositionally biased region" description="Basic and acidic residues" evidence="3">
    <location>
        <begin position="659"/>
        <end position="676"/>
    </location>
</feature>
<dbReference type="Gene3D" id="2.130.10.10">
    <property type="entry name" value="YVTN repeat-like/Quinoprotein amine dehydrogenase"/>
    <property type="match status" value="1"/>
</dbReference>
<evidence type="ECO:0008006" key="7">
    <source>
        <dbReference type="Google" id="ProtNLM"/>
    </source>
</evidence>
<dbReference type="RefSeq" id="XP_010239585.1">
    <property type="nucleotide sequence ID" value="XM_010241283.2"/>
</dbReference>
<dbReference type="EnsemblPlants" id="KQJ81391">
    <property type="protein sequence ID" value="KQJ81391"/>
    <property type="gene ID" value="BRADI_5g00430v3"/>
</dbReference>
<feature type="compositionally biased region" description="Basic and acidic residues" evidence="3">
    <location>
        <begin position="597"/>
        <end position="613"/>
    </location>
</feature>
<dbReference type="InterPro" id="IPR003889">
    <property type="entry name" value="FYrich_C"/>
</dbReference>
<dbReference type="OrthoDB" id="1928087at2759"/>
<sequence>MAADEADGDRFIEIVSTGALYRGGQAQWERKYWSCSRGKHRYPYPVGYHAVRRYSGISYTMEIQQGPRGPVFQVTSTLGDSATGPTPDIAWKNFHKKMGSKVRNWQRTRSFPQKIDGVELFGFKNASVQRLLRQLIVHSSGFGTKMPCPNNSGAASPLTHTVAVDVSDDYEEQLVSLDKTVGTAKRSINPIHEESVAKRIHSQDILSSVNNCNDELDKSRESSDKGGPGSNTQLRDVSGSRCMPPLLEEIPRDSKCTRVDDTLGEYVPSSSQEDGLFSGSYSSSEKADLESAENEVAKSMMTSLPPQTIPLLKKTQVDDTLREYVPSSSQEDGLFSSSYSSSEKADLESAENEVAQSMMTSLLPQTIPLLKRTRVDDTLGEYVLSSSQEDGLFSSSYLSSEKADLESAKKEVSKSMMTSLLPQTIPLLKRTRVDDTLGEYVLSSSQEDGLFSSSYLSSEKADLESAENEVAKSMMTSLLPQTIPLLKKTCIKKKVKQKGNARYRALIRTASAQNPSADDCQGVSLPASIREGNMNSSQTHIHGRLLHETIKDSGTNKDCMNDEQVIKSDMEAFVADSFEDDAHIWCDNTSKAMGAQHHESDDACSREPNENSIKDSGTNNDCMNDEKVIESDMEAFVADSFEDDAQIWGDSTSKAMGAQHHESDDGCSREPNENSIKESGTNNDCMNDEQVIKSDMEAFVADSFEDDAQVWGDNTSKTMGAHHHESDDACSREPNENSKLLLSKRETNAELSECQVQAHDSADDTPDMIYDHDKGQYILSDAYLAFLEEEFGLNDSSHPAHFNHVDNDAEPNQPKDPKEGIANGSLLSVDGSDHMNMCNKHNVFHNQVDHTLCNINHVNGLPSKHPKTSIRGSAHHLELTASYLHPMPVLSIMLNTKSINSLHIYVLCGFLASCQRFLYVYNITLKDYPDEPPYFVGYTSLLLPSLEQASTGNFTFGRSGMQFTPDGQFLILLSSIRLPCCRMQNIDCSCSLCKFDQHDDNSLKIVSVNCGYSSLLTKLMPYGTVSSFLICEPNYVVAAEDSRKLHIWKMVAGWSVVSEEYVISSLGNVGPSILELKRMPKSSSLIIGHDCAGGFCLWDISKRALLSTFAAPGNIVFQILPLGICSVHEDIFHASVDDIERRLQEITVTGVSRKDDKESTLMLSGKDIAVWIMVSAASVAEYQHDLRAKEHNARWRLALLANKKVIMGNIFDPRATSIDVSGNYGFAGTYGGCLYMWELSSGRKLAGTECFNGQRVSCVAVDAKSRVVAVADDDCNVLLYTENMV</sequence>
<dbReference type="Gramene" id="KQJ81391">
    <property type="protein sequence ID" value="KQJ81391"/>
    <property type="gene ID" value="BRADI_5g00430v3"/>
</dbReference>
<dbReference type="Pfam" id="PF05965">
    <property type="entry name" value="FYRC"/>
    <property type="match status" value="1"/>
</dbReference>
<dbReference type="GO" id="GO:0005634">
    <property type="term" value="C:nucleus"/>
    <property type="evidence" value="ECO:0000318"/>
    <property type="project" value="GO_Central"/>
</dbReference>
<name>A0A0Q3E0L5_BRADI</name>
<feature type="region of interest" description="Disordered" evidence="3">
    <location>
        <begin position="798"/>
        <end position="819"/>
    </location>
</feature>
<dbReference type="PROSITE" id="PS51542">
    <property type="entry name" value="FYRN"/>
    <property type="match status" value="1"/>
</dbReference>
<feature type="compositionally biased region" description="Polar residues" evidence="3">
    <location>
        <begin position="268"/>
        <end position="284"/>
    </location>
</feature>
<dbReference type="STRING" id="15368.A0A0Q3E0L5"/>
<feature type="compositionally biased region" description="Basic and acidic residues" evidence="3">
    <location>
        <begin position="215"/>
        <end position="224"/>
    </location>
</feature>
<organism evidence="4">
    <name type="scientific">Brachypodium distachyon</name>
    <name type="common">Purple false brome</name>
    <name type="synonym">Trachynia distachya</name>
    <dbReference type="NCBI Taxonomy" id="15368"/>
    <lineage>
        <taxon>Eukaryota</taxon>
        <taxon>Viridiplantae</taxon>
        <taxon>Streptophyta</taxon>
        <taxon>Embryophyta</taxon>
        <taxon>Tracheophyta</taxon>
        <taxon>Spermatophyta</taxon>
        <taxon>Magnoliopsida</taxon>
        <taxon>Liliopsida</taxon>
        <taxon>Poales</taxon>
        <taxon>Poaceae</taxon>
        <taxon>BOP clade</taxon>
        <taxon>Pooideae</taxon>
        <taxon>Stipodae</taxon>
        <taxon>Brachypodieae</taxon>
        <taxon>Brachypodium</taxon>
    </lineage>
</organism>
<dbReference type="PANTHER" id="PTHR22715:SF1">
    <property type="entry name" value="DNA BINDING PROTEIN"/>
    <property type="match status" value="1"/>
</dbReference>
<feature type="region of interest" description="Disordered" evidence="3">
    <location>
        <begin position="597"/>
        <end position="621"/>
    </location>
</feature>
<feature type="region of interest" description="Disordered" evidence="3">
    <location>
        <begin position="213"/>
        <end position="288"/>
    </location>
</feature>
<dbReference type="GeneID" id="100827244"/>
<reference evidence="4 5" key="1">
    <citation type="journal article" date="2010" name="Nature">
        <title>Genome sequencing and analysis of the model grass Brachypodium distachyon.</title>
        <authorList>
            <consortium name="International Brachypodium Initiative"/>
        </authorList>
    </citation>
    <scope>NUCLEOTIDE SEQUENCE [LARGE SCALE GENOMIC DNA]</scope>
    <source>
        <strain evidence="4 5">Bd21</strain>
    </source>
</reference>
<evidence type="ECO:0000256" key="3">
    <source>
        <dbReference type="SAM" id="MobiDB-lite"/>
    </source>
</evidence>
<dbReference type="PROSITE" id="PS51543">
    <property type="entry name" value="FYRC"/>
    <property type="match status" value="1"/>
</dbReference>
<dbReference type="InterPro" id="IPR040092">
    <property type="entry name" value="TBRG1"/>
</dbReference>
<evidence type="ECO:0000256" key="2">
    <source>
        <dbReference type="ARBA" id="ARBA00023242"/>
    </source>
</evidence>
<keyword evidence="6" id="KW-1185">Reference proteome</keyword>
<dbReference type="GO" id="GO:0051726">
    <property type="term" value="P:regulation of cell cycle"/>
    <property type="evidence" value="ECO:0000318"/>
    <property type="project" value="GO_Central"/>
</dbReference>
<proteinExistence type="predicted"/>